<dbReference type="InterPro" id="IPR012347">
    <property type="entry name" value="Ferritin-like"/>
</dbReference>
<gene>
    <name evidence="3" type="ORF">WDJ50_02240</name>
</gene>
<protein>
    <submittedName>
        <fullName evidence="3">DUF4142 domain-containing protein</fullName>
    </submittedName>
</protein>
<dbReference type="Pfam" id="PF13628">
    <property type="entry name" value="DUF4142"/>
    <property type="match status" value="1"/>
</dbReference>
<dbReference type="PROSITE" id="PS51257">
    <property type="entry name" value="PROKAR_LIPOPROTEIN"/>
    <property type="match status" value="1"/>
</dbReference>
<name>A0AAU6Q2X2_9DEIO</name>
<feature type="chain" id="PRO_5043716807" evidence="1">
    <location>
        <begin position="25"/>
        <end position="195"/>
    </location>
</feature>
<accession>A0AAU6Q2X2</accession>
<keyword evidence="1" id="KW-0732">Signal</keyword>
<dbReference type="PANTHER" id="PTHR38593:SF1">
    <property type="entry name" value="BLR2558 PROTEIN"/>
    <property type="match status" value="1"/>
</dbReference>
<dbReference type="InterPro" id="IPR025419">
    <property type="entry name" value="DUF4142"/>
</dbReference>
<dbReference type="EMBL" id="CP149782">
    <property type="protein sequence ID" value="WYF44955.1"/>
    <property type="molecule type" value="Genomic_DNA"/>
</dbReference>
<dbReference type="PANTHER" id="PTHR38593">
    <property type="entry name" value="BLR2558 PROTEIN"/>
    <property type="match status" value="1"/>
</dbReference>
<reference evidence="3" key="1">
    <citation type="submission" date="2024-03" db="EMBL/GenBank/DDBJ databases">
        <title>Deinococcus weizhi sp. nov., isolated from human skin.</title>
        <authorList>
            <person name="Wei Z."/>
            <person name="Tian F."/>
            <person name="Yang C."/>
            <person name="Xin L.T."/>
            <person name="Wen Z.J."/>
            <person name="Lan K.C."/>
            <person name="Yu L."/>
            <person name="Zhe W."/>
            <person name="Dan F.D."/>
            <person name="Jun W."/>
            <person name="Rui Z."/>
            <person name="Yong X.J."/>
            <person name="Ting Y."/>
            <person name="Wei X."/>
            <person name="Xu Z.G."/>
            <person name="Xin Z."/>
            <person name="Dong F.G."/>
            <person name="Ni X.M."/>
            <person name="Zheng M.G."/>
            <person name="Chun Y."/>
            <person name="Qian W.X."/>
        </authorList>
    </citation>
    <scope>NUCLEOTIDE SEQUENCE</scope>
    <source>
        <strain evidence="3">VB142</strain>
    </source>
</reference>
<proteinExistence type="predicted"/>
<sequence length="195" mass="20815">MTLPKWLLATPLLVLTACTQPATQAPLPTEPVAPPAVQCGLSAAAITVNPVVTTTDTCFAQQAAMSDLFEIRSSELALSRSSNDAVKRFAQTIISDHKEASGKLKTRAGALNITLPTDVDAPKLADLQALQVKKGEAFDRAYAAIQVNAHVDAVNLFTNYAAKGQNPDLKAHATETLLHLKHHLEMARELLSAVK</sequence>
<evidence type="ECO:0000313" key="3">
    <source>
        <dbReference type="EMBL" id="WYF44955.1"/>
    </source>
</evidence>
<evidence type="ECO:0000259" key="2">
    <source>
        <dbReference type="Pfam" id="PF13628"/>
    </source>
</evidence>
<evidence type="ECO:0000256" key="1">
    <source>
        <dbReference type="SAM" id="SignalP"/>
    </source>
</evidence>
<feature type="domain" description="DUF4142" evidence="2">
    <location>
        <begin position="55"/>
        <end position="190"/>
    </location>
</feature>
<feature type="signal peptide" evidence="1">
    <location>
        <begin position="1"/>
        <end position="24"/>
    </location>
</feature>
<dbReference type="Gene3D" id="1.20.1260.10">
    <property type="match status" value="1"/>
</dbReference>
<dbReference type="RefSeq" id="WP_339096128.1">
    <property type="nucleotide sequence ID" value="NZ_CP149782.1"/>
</dbReference>
<organism evidence="3">
    <name type="scientific">Deinococcus sp. VB142</name>
    <dbReference type="NCBI Taxonomy" id="3112952"/>
    <lineage>
        <taxon>Bacteria</taxon>
        <taxon>Thermotogati</taxon>
        <taxon>Deinococcota</taxon>
        <taxon>Deinococci</taxon>
        <taxon>Deinococcales</taxon>
        <taxon>Deinococcaceae</taxon>
        <taxon>Deinococcus</taxon>
    </lineage>
</organism>
<dbReference type="AlphaFoldDB" id="A0AAU6Q2X2"/>